<dbReference type="PIRSF" id="PIRSF030840">
    <property type="entry name" value="DUF1008"/>
    <property type="match status" value="1"/>
</dbReference>
<dbReference type="STRING" id="582899.Hden_0600"/>
<evidence type="ECO:0008006" key="3">
    <source>
        <dbReference type="Google" id="ProtNLM"/>
    </source>
</evidence>
<dbReference type="Gene3D" id="3.40.1570.10">
    <property type="entry name" value="HemS/ChuS/ChuX like domains"/>
    <property type="match status" value="1"/>
</dbReference>
<reference evidence="2" key="1">
    <citation type="journal article" date="2011" name="J. Bacteriol.">
        <title>Genome sequences of eight morphologically diverse alphaproteobacteria.</title>
        <authorList>
            <consortium name="US DOE Joint Genome Institute"/>
            <person name="Brown P.J."/>
            <person name="Kysela D.T."/>
            <person name="Buechlein A."/>
            <person name="Hemmerich C."/>
            <person name="Brun Y.V."/>
        </authorList>
    </citation>
    <scope>NUCLEOTIDE SEQUENCE [LARGE SCALE GENOMIC DNA]</scope>
    <source>
        <strain evidence="2">ATCC 51888 / DSM 1869 / NCIB 11706 / TK 0415</strain>
    </source>
</reference>
<dbReference type="Pfam" id="PF06228">
    <property type="entry name" value="ChuX_HutX"/>
    <property type="match status" value="1"/>
</dbReference>
<dbReference type="InterPro" id="IPR010413">
    <property type="entry name" value="HutX-like"/>
</dbReference>
<protein>
    <recommendedName>
        <fullName evidence="3">Heme utilization protein HuvX</fullName>
    </recommendedName>
</protein>
<organism evidence="1 2">
    <name type="scientific">Hyphomicrobium denitrificans (strain ATCC 51888 / DSM 1869 / NCIMB 11706 / TK 0415)</name>
    <dbReference type="NCBI Taxonomy" id="582899"/>
    <lineage>
        <taxon>Bacteria</taxon>
        <taxon>Pseudomonadati</taxon>
        <taxon>Pseudomonadota</taxon>
        <taxon>Alphaproteobacteria</taxon>
        <taxon>Hyphomicrobiales</taxon>
        <taxon>Hyphomicrobiaceae</taxon>
        <taxon>Hyphomicrobium</taxon>
    </lineage>
</organism>
<dbReference type="AlphaFoldDB" id="D8JST6"/>
<dbReference type="NCBIfam" id="TIGR04108">
    <property type="entry name" value="HutX"/>
    <property type="match status" value="1"/>
</dbReference>
<dbReference type="HOGENOM" id="CLU_106714_1_0_5"/>
<evidence type="ECO:0000313" key="1">
    <source>
        <dbReference type="EMBL" id="ADJ22421.1"/>
    </source>
</evidence>
<dbReference type="eggNOG" id="COG3721">
    <property type="taxonomic scope" value="Bacteria"/>
</dbReference>
<keyword evidence="2" id="KW-1185">Reference proteome</keyword>
<proteinExistence type="predicted"/>
<dbReference type="InterPro" id="IPR053733">
    <property type="entry name" value="Heme_Transport_Util_sf"/>
</dbReference>
<gene>
    <name evidence="1" type="ordered locus">Hden_0600</name>
</gene>
<accession>D8JST6</accession>
<name>D8JST6_HYPDA</name>
<dbReference type="RefSeq" id="WP_013214638.1">
    <property type="nucleotide sequence ID" value="NC_014313.1"/>
</dbReference>
<dbReference type="SUPFAM" id="SSF144064">
    <property type="entry name" value="Heme iron utilization protein-like"/>
    <property type="match status" value="1"/>
</dbReference>
<dbReference type="EMBL" id="CP002083">
    <property type="protein sequence ID" value="ADJ22421.1"/>
    <property type="molecule type" value="Genomic_DNA"/>
</dbReference>
<dbReference type="CDD" id="cd16829">
    <property type="entry name" value="ChuX_HutX-like"/>
    <property type="match status" value="1"/>
</dbReference>
<dbReference type="KEGG" id="hdn:Hden_0600"/>
<evidence type="ECO:0000313" key="2">
    <source>
        <dbReference type="Proteomes" id="UP000002033"/>
    </source>
</evidence>
<dbReference type="Proteomes" id="UP000002033">
    <property type="component" value="Chromosome"/>
</dbReference>
<sequence length="175" mass="18705">MNETAAASVLSLVRKELAEKPDGVLEAVASAHGLSLQRVVECLPAGMGKNIAGTHFIDVMQDIASWGDIIFIVHTKDAIVEYEGPLPSGSAGHGFYNLKGGNGLSGHLRAGNCHAIVFLRRPFMGVETMSVQFFNADGEAMFKIFVGRDKDRKLKADQVARFGVLEGRFASGGEA</sequence>